<accession>A0A392V9N2</accession>
<dbReference type="AlphaFoldDB" id="A0A392V9N2"/>
<protein>
    <submittedName>
        <fullName evidence="1">Uncharacterized protein</fullName>
    </submittedName>
</protein>
<reference evidence="1 2" key="1">
    <citation type="journal article" date="2018" name="Front. Plant Sci.">
        <title>Red Clover (Trifolium pratense) and Zigzag Clover (T. medium) - A Picture of Genomic Similarities and Differences.</title>
        <authorList>
            <person name="Dluhosova J."/>
            <person name="Istvanek J."/>
            <person name="Nedelnik J."/>
            <person name="Repkova J."/>
        </authorList>
    </citation>
    <scope>NUCLEOTIDE SEQUENCE [LARGE SCALE GENOMIC DNA]</scope>
    <source>
        <strain evidence="2">cv. 10/8</strain>
        <tissue evidence="1">Leaf</tissue>
    </source>
</reference>
<evidence type="ECO:0000313" key="1">
    <source>
        <dbReference type="EMBL" id="MCI85028.1"/>
    </source>
</evidence>
<comment type="caution">
    <text evidence="1">The sequence shown here is derived from an EMBL/GenBank/DDBJ whole genome shotgun (WGS) entry which is preliminary data.</text>
</comment>
<dbReference type="Proteomes" id="UP000265520">
    <property type="component" value="Unassembled WGS sequence"/>
</dbReference>
<name>A0A392V9N2_9FABA</name>
<proteinExistence type="predicted"/>
<organism evidence="1 2">
    <name type="scientific">Trifolium medium</name>
    <dbReference type="NCBI Taxonomy" id="97028"/>
    <lineage>
        <taxon>Eukaryota</taxon>
        <taxon>Viridiplantae</taxon>
        <taxon>Streptophyta</taxon>
        <taxon>Embryophyta</taxon>
        <taxon>Tracheophyta</taxon>
        <taxon>Spermatophyta</taxon>
        <taxon>Magnoliopsida</taxon>
        <taxon>eudicotyledons</taxon>
        <taxon>Gunneridae</taxon>
        <taxon>Pentapetalae</taxon>
        <taxon>rosids</taxon>
        <taxon>fabids</taxon>
        <taxon>Fabales</taxon>
        <taxon>Fabaceae</taxon>
        <taxon>Papilionoideae</taxon>
        <taxon>50 kb inversion clade</taxon>
        <taxon>NPAAA clade</taxon>
        <taxon>Hologalegina</taxon>
        <taxon>IRL clade</taxon>
        <taxon>Trifolieae</taxon>
        <taxon>Trifolium</taxon>
    </lineage>
</organism>
<feature type="non-terminal residue" evidence="1">
    <location>
        <position position="72"/>
    </location>
</feature>
<feature type="non-terminal residue" evidence="1">
    <location>
        <position position="1"/>
    </location>
</feature>
<sequence length="72" mass="8283">AEILERMERLEAGNASKFDKIYAALDILIEQTPSKQNHGAGLNNRAPFQVRNVKLEFPRFDGTNVHEWIFRA</sequence>
<evidence type="ECO:0000313" key="2">
    <source>
        <dbReference type="Proteomes" id="UP000265520"/>
    </source>
</evidence>
<dbReference type="EMBL" id="LXQA011105284">
    <property type="protein sequence ID" value="MCI85028.1"/>
    <property type="molecule type" value="Genomic_DNA"/>
</dbReference>
<keyword evidence="2" id="KW-1185">Reference proteome</keyword>